<dbReference type="Proteomes" id="UP001149822">
    <property type="component" value="Unassembled WGS sequence"/>
</dbReference>
<accession>A0ABT4J0L2</accession>
<evidence type="ECO:0000256" key="1">
    <source>
        <dbReference type="ARBA" id="ARBA00023002"/>
    </source>
</evidence>
<proteinExistence type="predicted"/>
<evidence type="ECO:0000313" key="2">
    <source>
        <dbReference type="EMBL" id="MCZ0960652.1"/>
    </source>
</evidence>
<organism evidence="2 3">
    <name type="scientific">Paracoccus benzoatiresistens</name>
    <dbReference type="NCBI Taxonomy" id="2997341"/>
    <lineage>
        <taxon>Bacteria</taxon>
        <taxon>Pseudomonadati</taxon>
        <taxon>Pseudomonadota</taxon>
        <taxon>Alphaproteobacteria</taxon>
        <taxon>Rhodobacterales</taxon>
        <taxon>Paracoccaceae</taxon>
        <taxon>Paracoccus</taxon>
    </lineage>
</organism>
<comment type="caution">
    <text evidence="2">The sequence shown here is derived from an EMBL/GenBank/DDBJ whole genome shotgun (WGS) entry which is preliminary data.</text>
</comment>
<name>A0ABT4J0L2_9RHOB</name>
<dbReference type="EMBL" id="JAPTYD010000002">
    <property type="protein sequence ID" value="MCZ0960652.1"/>
    <property type="molecule type" value="Genomic_DNA"/>
</dbReference>
<dbReference type="SUPFAM" id="SSF51197">
    <property type="entry name" value="Clavaminate synthase-like"/>
    <property type="match status" value="1"/>
</dbReference>
<dbReference type="InterPro" id="IPR042098">
    <property type="entry name" value="TauD-like_sf"/>
</dbReference>
<evidence type="ECO:0000313" key="3">
    <source>
        <dbReference type="Proteomes" id="UP001149822"/>
    </source>
</evidence>
<keyword evidence="1" id="KW-0560">Oxidoreductase</keyword>
<reference evidence="2" key="1">
    <citation type="submission" date="2022-12" db="EMBL/GenBank/DDBJ databases">
        <title>Paracoccus sp. EF6 isolated from a lake water.</title>
        <authorList>
            <person name="Liu H."/>
        </authorList>
    </citation>
    <scope>NUCLEOTIDE SEQUENCE</scope>
    <source>
        <strain evidence="2">EF6</strain>
    </source>
</reference>
<dbReference type="Gene3D" id="3.60.130.10">
    <property type="entry name" value="Clavaminate synthase-like"/>
    <property type="match status" value="1"/>
</dbReference>
<protein>
    <submittedName>
        <fullName evidence="2">Uncharacterized protein</fullName>
    </submittedName>
</protein>
<keyword evidence="3" id="KW-1185">Reference proteome</keyword>
<sequence>MTRHESFAAVPAADVLPVTPRIGAEIRNIPLSADLPAETQNSIKVLLLHHKVLCFRASTALTAA</sequence>
<gene>
    <name evidence="2" type="ORF">OU682_03345</name>
</gene>
<dbReference type="RefSeq" id="WP_268940642.1">
    <property type="nucleotide sequence ID" value="NZ_JAPTYD010000002.1"/>
</dbReference>